<protein>
    <recommendedName>
        <fullName evidence="8">Protein nucleotidyltransferase YdiU</fullName>
        <ecNumber evidence="8">2.7.7.-</ecNumber>
    </recommendedName>
    <alternativeName>
        <fullName evidence="8">Protein adenylyltransferase YdiU</fullName>
        <ecNumber evidence="8">2.7.7.108</ecNumber>
    </alternativeName>
    <alternativeName>
        <fullName evidence="8">Protein uridylyltransferase YdiU</fullName>
        <ecNumber evidence="8">2.7.7.-</ecNumber>
    </alternativeName>
</protein>
<evidence type="ECO:0000256" key="2">
    <source>
        <dbReference type="ARBA" id="ARBA00022679"/>
    </source>
</evidence>
<feature type="binding site" evidence="8">
    <location>
        <position position="184"/>
    </location>
    <ligand>
        <name>ATP</name>
        <dbReference type="ChEBI" id="CHEBI:30616"/>
    </ligand>
</feature>
<feature type="binding site" evidence="8">
    <location>
        <position position="94"/>
    </location>
    <ligand>
        <name>ATP</name>
        <dbReference type="ChEBI" id="CHEBI:30616"/>
    </ligand>
</feature>
<evidence type="ECO:0000256" key="7">
    <source>
        <dbReference type="ARBA" id="ARBA00022842"/>
    </source>
</evidence>
<dbReference type="HAMAP" id="MF_00692">
    <property type="entry name" value="SelO"/>
    <property type="match status" value="1"/>
</dbReference>
<feature type="binding site" evidence="8">
    <location>
        <position position="92"/>
    </location>
    <ligand>
        <name>ATP</name>
        <dbReference type="ChEBI" id="CHEBI:30616"/>
    </ligand>
</feature>
<evidence type="ECO:0000256" key="6">
    <source>
        <dbReference type="ARBA" id="ARBA00022840"/>
    </source>
</evidence>
<feature type="binding site" evidence="8">
    <location>
        <position position="177"/>
    </location>
    <ligand>
        <name>ATP</name>
        <dbReference type="ChEBI" id="CHEBI:30616"/>
    </ligand>
</feature>
<feature type="active site" description="Proton acceptor" evidence="8">
    <location>
        <position position="261"/>
    </location>
</feature>
<dbReference type="Proteomes" id="UP001234798">
    <property type="component" value="Chromosome"/>
</dbReference>
<comment type="catalytic activity">
    <reaction evidence="8">
        <text>L-histidyl-[protein] + UTP = N(tele)-(5'-uridylyl)-L-histidyl-[protein] + diphosphate</text>
        <dbReference type="Rhea" id="RHEA:83891"/>
        <dbReference type="Rhea" id="RHEA-COMP:9745"/>
        <dbReference type="Rhea" id="RHEA-COMP:20239"/>
        <dbReference type="ChEBI" id="CHEBI:29979"/>
        <dbReference type="ChEBI" id="CHEBI:33019"/>
        <dbReference type="ChEBI" id="CHEBI:46398"/>
        <dbReference type="ChEBI" id="CHEBI:233474"/>
    </reaction>
</comment>
<gene>
    <name evidence="8" type="primary">ydiU</name>
    <name evidence="8" type="synonym">selO</name>
    <name evidence="9" type="ORF">RAS12_11720</name>
</gene>
<comment type="similarity">
    <text evidence="1 8">Belongs to the SELO family.</text>
</comment>
<feature type="binding site" evidence="8">
    <location>
        <position position="114"/>
    </location>
    <ligand>
        <name>ATP</name>
        <dbReference type="ChEBI" id="CHEBI:30616"/>
    </ligand>
</feature>
<dbReference type="RefSeq" id="WP_306948570.1">
    <property type="nucleotide sequence ID" value="NZ_CP132976.1"/>
</dbReference>
<comment type="function">
    <text evidence="8">Nucleotidyltransferase involved in the post-translational modification of proteins. It can catalyze the addition of adenosine monophosphate (AMP) or uridine monophosphate (UMP) to a protein, resulting in modifications known as AMPylation and UMPylation.</text>
</comment>
<dbReference type="EMBL" id="CP132976">
    <property type="protein sequence ID" value="WMD23004.1"/>
    <property type="molecule type" value="Genomic_DNA"/>
</dbReference>
<organism evidence="9 10">
    <name type="scientific">Achromobacter seleniivolatilans</name>
    <dbReference type="NCBI Taxonomy" id="3047478"/>
    <lineage>
        <taxon>Bacteria</taxon>
        <taxon>Pseudomonadati</taxon>
        <taxon>Pseudomonadota</taxon>
        <taxon>Betaproteobacteria</taxon>
        <taxon>Burkholderiales</taxon>
        <taxon>Alcaligenaceae</taxon>
        <taxon>Achromobacter</taxon>
    </lineage>
</organism>
<dbReference type="NCBIfam" id="NF000658">
    <property type="entry name" value="PRK00029.1"/>
    <property type="match status" value="1"/>
</dbReference>
<feature type="binding site" evidence="8">
    <location>
        <position position="126"/>
    </location>
    <ligand>
        <name>ATP</name>
        <dbReference type="ChEBI" id="CHEBI:30616"/>
    </ligand>
</feature>
<sequence>MTAYSLSELHAVNSFAALPAAFYTRLAPQGLNNPRLLHANAEAAGLIGLDPSALTSAEFLSVFSGSQPLPGGDTLAAVYSGHQFGVWAGQLGDGRAHLLGEVEGPQGGWELQLKGAGMTPYSRMGDGRAVLRSSVREYLASEAMYGLGIPTTRALALVVSDDPVMRETVETAAIVTRMAPSFVRFGSFEHWSSRRQPDLLKTLADYVIDHFYPECRVSPAGEPLDDAGAYLNLLRAVTRRTATLMADWQAVGFCHGVMNTDNMSILGLTLDYGPYGFMDGFRLGHVCNHSDTEGRYSWNRQPSVALWNLYRLGGSLHTLVQDVDALRAVLDEFEPIFSKAFHEKMGAKLGLAAWRPADEALLDDLLKLMDANKADFTLTWRRLADAVLGDRRAFEDLYIDRSAAAAWLDRLLARHAEDARPAQEVAQSMNGVNPLYVLRNHLAEEAIRAAKTGDASEINTLMQLLRSPFVAQAGFERYAGLPPDWAGSLEVSCSS</sequence>
<evidence type="ECO:0000313" key="10">
    <source>
        <dbReference type="Proteomes" id="UP001234798"/>
    </source>
</evidence>
<evidence type="ECO:0000256" key="1">
    <source>
        <dbReference type="ARBA" id="ARBA00009747"/>
    </source>
</evidence>
<dbReference type="InterPro" id="IPR003846">
    <property type="entry name" value="SelO"/>
</dbReference>
<keyword evidence="5 8" id="KW-0547">Nucleotide-binding</keyword>
<keyword evidence="8" id="KW-0464">Manganese</keyword>
<comment type="cofactor">
    <cofactor evidence="8">
        <name>Mg(2+)</name>
        <dbReference type="ChEBI" id="CHEBI:18420"/>
    </cofactor>
    <cofactor evidence="8">
        <name>Mn(2+)</name>
        <dbReference type="ChEBI" id="CHEBI:29035"/>
    </cofactor>
</comment>
<dbReference type="PANTHER" id="PTHR32057:SF14">
    <property type="entry name" value="PROTEIN ADENYLYLTRANSFERASE SELO, MITOCHONDRIAL"/>
    <property type="match status" value="1"/>
</dbReference>
<evidence type="ECO:0000256" key="8">
    <source>
        <dbReference type="HAMAP-Rule" id="MF_00692"/>
    </source>
</evidence>
<dbReference type="EC" id="2.7.7.108" evidence="8"/>
<evidence type="ECO:0000256" key="5">
    <source>
        <dbReference type="ARBA" id="ARBA00022741"/>
    </source>
</evidence>
<keyword evidence="6 8" id="KW-0067">ATP-binding</keyword>
<evidence type="ECO:0000256" key="3">
    <source>
        <dbReference type="ARBA" id="ARBA00022695"/>
    </source>
</evidence>
<reference evidence="9 10" key="1">
    <citation type="submission" date="2023-08" db="EMBL/GenBank/DDBJ databases">
        <title>Achromobacter seleniivolatilans sp. nov., isolated from seleniferous soil.</title>
        <authorList>
            <person name="Zhang S."/>
            <person name="Li K."/>
            <person name="Peng J."/>
            <person name="Zhao Q."/>
            <person name="Wang H."/>
            <person name="Guo Y."/>
        </authorList>
    </citation>
    <scope>NUCLEOTIDE SEQUENCE [LARGE SCALE GENOMIC DNA]</scope>
    <source>
        <strain evidence="9 10">R39</strain>
    </source>
</reference>
<feature type="binding site" evidence="8">
    <location>
        <position position="262"/>
    </location>
    <ligand>
        <name>Mg(2+)</name>
        <dbReference type="ChEBI" id="CHEBI:18420"/>
    </ligand>
</feature>
<comment type="catalytic activity">
    <reaction evidence="8">
        <text>L-tyrosyl-[protein] + ATP = O-(5'-adenylyl)-L-tyrosyl-[protein] + diphosphate</text>
        <dbReference type="Rhea" id="RHEA:54288"/>
        <dbReference type="Rhea" id="RHEA-COMP:10136"/>
        <dbReference type="Rhea" id="RHEA-COMP:13846"/>
        <dbReference type="ChEBI" id="CHEBI:30616"/>
        <dbReference type="ChEBI" id="CHEBI:33019"/>
        <dbReference type="ChEBI" id="CHEBI:46858"/>
        <dbReference type="ChEBI" id="CHEBI:83624"/>
        <dbReference type="EC" id="2.7.7.108"/>
    </reaction>
</comment>
<dbReference type="Pfam" id="PF02696">
    <property type="entry name" value="SelO"/>
    <property type="match status" value="1"/>
</dbReference>
<keyword evidence="7 8" id="KW-0460">Magnesium</keyword>
<feature type="binding site" evidence="8">
    <location>
        <position position="95"/>
    </location>
    <ligand>
        <name>ATP</name>
        <dbReference type="ChEBI" id="CHEBI:30616"/>
    </ligand>
</feature>
<evidence type="ECO:0000256" key="4">
    <source>
        <dbReference type="ARBA" id="ARBA00022723"/>
    </source>
</evidence>
<feature type="binding site" evidence="8">
    <location>
        <position position="271"/>
    </location>
    <ligand>
        <name>ATP</name>
        <dbReference type="ChEBI" id="CHEBI:30616"/>
    </ligand>
</feature>
<dbReference type="EC" id="2.7.7.-" evidence="8"/>
<keyword evidence="4 8" id="KW-0479">Metal-binding</keyword>
<evidence type="ECO:0000313" key="9">
    <source>
        <dbReference type="EMBL" id="WMD23004.1"/>
    </source>
</evidence>
<comment type="catalytic activity">
    <reaction evidence="8">
        <text>L-seryl-[protein] + ATP = 3-O-(5'-adenylyl)-L-seryl-[protein] + diphosphate</text>
        <dbReference type="Rhea" id="RHEA:58120"/>
        <dbReference type="Rhea" id="RHEA-COMP:9863"/>
        <dbReference type="Rhea" id="RHEA-COMP:15073"/>
        <dbReference type="ChEBI" id="CHEBI:29999"/>
        <dbReference type="ChEBI" id="CHEBI:30616"/>
        <dbReference type="ChEBI" id="CHEBI:33019"/>
        <dbReference type="ChEBI" id="CHEBI:142516"/>
        <dbReference type="EC" id="2.7.7.108"/>
    </reaction>
</comment>
<keyword evidence="10" id="KW-1185">Reference proteome</keyword>
<feature type="binding site" evidence="8">
    <location>
        <position position="271"/>
    </location>
    <ligand>
        <name>Mg(2+)</name>
        <dbReference type="ChEBI" id="CHEBI:18420"/>
    </ligand>
</feature>
<comment type="catalytic activity">
    <reaction evidence="8">
        <text>L-threonyl-[protein] + ATP = 3-O-(5'-adenylyl)-L-threonyl-[protein] + diphosphate</text>
        <dbReference type="Rhea" id="RHEA:54292"/>
        <dbReference type="Rhea" id="RHEA-COMP:11060"/>
        <dbReference type="Rhea" id="RHEA-COMP:13847"/>
        <dbReference type="ChEBI" id="CHEBI:30013"/>
        <dbReference type="ChEBI" id="CHEBI:30616"/>
        <dbReference type="ChEBI" id="CHEBI:33019"/>
        <dbReference type="ChEBI" id="CHEBI:138113"/>
        <dbReference type="EC" id="2.7.7.108"/>
    </reaction>
</comment>
<comment type="catalytic activity">
    <reaction evidence="8">
        <text>L-tyrosyl-[protein] + UTP = O-(5'-uridylyl)-L-tyrosyl-[protein] + diphosphate</text>
        <dbReference type="Rhea" id="RHEA:83887"/>
        <dbReference type="Rhea" id="RHEA-COMP:10136"/>
        <dbReference type="Rhea" id="RHEA-COMP:20238"/>
        <dbReference type="ChEBI" id="CHEBI:33019"/>
        <dbReference type="ChEBI" id="CHEBI:46398"/>
        <dbReference type="ChEBI" id="CHEBI:46858"/>
        <dbReference type="ChEBI" id="CHEBI:90602"/>
    </reaction>
</comment>
<accession>A0ABY9M7L8</accession>
<feature type="binding site" evidence="8">
    <location>
        <position position="127"/>
    </location>
    <ligand>
        <name>ATP</name>
        <dbReference type="ChEBI" id="CHEBI:30616"/>
    </ligand>
</feature>
<keyword evidence="3 8" id="KW-0548">Nucleotidyltransferase</keyword>
<proteinExistence type="inferred from homology"/>
<comment type="catalytic activity">
    <reaction evidence="8">
        <text>L-seryl-[protein] + UTP = O-(5'-uridylyl)-L-seryl-[protein] + diphosphate</text>
        <dbReference type="Rhea" id="RHEA:64604"/>
        <dbReference type="Rhea" id="RHEA-COMP:9863"/>
        <dbReference type="Rhea" id="RHEA-COMP:16635"/>
        <dbReference type="ChEBI" id="CHEBI:29999"/>
        <dbReference type="ChEBI" id="CHEBI:33019"/>
        <dbReference type="ChEBI" id="CHEBI:46398"/>
        <dbReference type="ChEBI" id="CHEBI:156051"/>
    </reaction>
</comment>
<keyword evidence="2 8" id="KW-0808">Transferase</keyword>
<dbReference type="PANTHER" id="PTHR32057">
    <property type="entry name" value="PROTEIN ADENYLYLTRANSFERASE SELO, MITOCHONDRIAL"/>
    <property type="match status" value="1"/>
</dbReference>
<name>A0ABY9M7L8_9BURK</name>